<comment type="caution">
    <text evidence="2">The sequence shown here is derived from an EMBL/GenBank/DDBJ whole genome shotgun (WGS) entry which is preliminary data.</text>
</comment>
<gene>
    <name evidence="2" type="ORF">CPUR_08691</name>
</gene>
<dbReference type="AlphaFoldDB" id="M1WDE5"/>
<proteinExistence type="predicted"/>
<feature type="compositionally biased region" description="Polar residues" evidence="1">
    <location>
        <begin position="8"/>
        <end position="25"/>
    </location>
</feature>
<feature type="region of interest" description="Disordered" evidence="1">
    <location>
        <begin position="1"/>
        <end position="68"/>
    </location>
</feature>
<evidence type="ECO:0000313" key="2">
    <source>
        <dbReference type="EMBL" id="CCE34755.1"/>
    </source>
</evidence>
<dbReference type="VEuPathDB" id="FungiDB:CPUR_08691"/>
<feature type="region of interest" description="Disordered" evidence="1">
    <location>
        <begin position="96"/>
        <end position="119"/>
    </location>
</feature>
<dbReference type="HOGENOM" id="CLU_2061257_0_0_1"/>
<organism evidence="2 3">
    <name type="scientific">Claviceps purpurea (strain 20.1)</name>
    <name type="common">Ergot fungus</name>
    <name type="synonym">Sphacelia segetum</name>
    <dbReference type="NCBI Taxonomy" id="1111077"/>
    <lineage>
        <taxon>Eukaryota</taxon>
        <taxon>Fungi</taxon>
        <taxon>Dikarya</taxon>
        <taxon>Ascomycota</taxon>
        <taxon>Pezizomycotina</taxon>
        <taxon>Sordariomycetes</taxon>
        <taxon>Hypocreomycetidae</taxon>
        <taxon>Hypocreales</taxon>
        <taxon>Clavicipitaceae</taxon>
        <taxon>Claviceps</taxon>
    </lineage>
</organism>
<accession>M1WDE5</accession>
<evidence type="ECO:0000256" key="1">
    <source>
        <dbReference type="SAM" id="MobiDB-lite"/>
    </source>
</evidence>
<feature type="compositionally biased region" description="Polar residues" evidence="1">
    <location>
        <begin position="49"/>
        <end position="65"/>
    </location>
</feature>
<name>M1WDE5_CLAP2</name>
<evidence type="ECO:0000313" key="3">
    <source>
        <dbReference type="Proteomes" id="UP000016801"/>
    </source>
</evidence>
<feature type="compositionally biased region" description="Basic and acidic residues" evidence="1">
    <location>
        <begin position="105"/>
        <end position="119"/>
    </location>
</feature>
<reference evidence="2 3" key="1">
    <citation type="journal article" date="2013" name="PLoS Genet.">
        <title>Plant-symbiotic fungi as chemical engineers: Multi-genome analysis of the Clavicipitaceae reveals dynamics of alkaloid loci.</title>
        <authorList>
            <person name="Schardl C.L."/>
            <person name="Young C.A."/>
            <person name="Hesse U."/>
            <person name="Amyotte S.G."/>
            <person name="Andreeva K."/>
            <person name="Calie P.J."/>
            <person name="Fleetwood D.J."/>
            <person name="Haws D.C."/>
            <person name="Moore N."/>
            <person name="Oeser B."/>
            <person name="Panaccione D.G."/>
            <person name="Schweri K.K."/>
            <person name="Voisey C.R."/>
            <person name="Farman M.L."/>
            <person name="Jaromczyk J.W."/>
            <person name="Roe B.A."/>
            <person name="O'Sullivan D.M."/>
            <person name="Scott B."/>
            <person name="Tudzynski P."/>
            <person name="An Z."/>
            <person name="Arnaoudova E.G."/>
            <person name="Bullock C.T."/>
            <person name="Charlton N.D."/>
            <person name="Chen L."/>
            <person name="Cox M."/>
            <person name="Dinkins R.D."/>
            <person name="Florea S."/>
            <person name="Glenn A.E."/>
            <person name="Gordon A."/>
            <person name="Gueldener U."/>
            <person name="Harris D.R."/>
            <person name="Hollin W."/>
            <person name="Jaromczyk J."/>
            <person name="Johnson R.D."/>
            <person name="Khan A.K."/>
            <person name="Leistner E."/>
            <person name="Leuchtmann A."/>
            <person name="Li C."/>
            <person name="Liu J."/>
            <person name="Liu J."/>
            <person name="Liu M."/>
            <person name="Mace W."/>
            <person name="Machado C."/>
            <person name="Nagabhyru P."/>
            <person name="Pan J."/>
            <person name="Schmid J."/>
            <person name="Sugawara K."/>
            <person name="Steiner U."/>
            <person name="Takach J.E."/>
            <person name="Tanaka E."/>
            <person name="Webb J.S."/>
            <person name="Wilson E.V."/>
            <person name="Wiseman J.L."/>
            <person name="Yoshida R."/>
            <person name="Zeng Z."/>
        </authorList>
    </citation>
    <scope>NUCLEOTIDE SEQUENCE [LARGE SCALE GENOMIC DNA]</scope>
    <source>
        <strain evidence="2 3">20.1</strain>
    </source>
</reference>
<keyword evidence="3" id="KW-1185">Reference proteome</keyword>
<dbReference type="EMBL" id="CAGA01000110">
    <property type="protein sequence ID" value="CCE34755.1"/>
    <property type="molecule type" value="Genomic_DNA"/>
</dbReference>
<protein>
    <submittedName>
        <fullName evidence="2">Uncharacterized protein</fullName>
    </submittedName>
</protein>
<sequence length="119" mass="13511">MGKAQAITPRTNPFQHGLNGTTTKVQSEDEVNCEESDIPTDPTKRYDTMSGTTHPNLPTAQNRSETSVEDELDNFVDADPFGRMYLNTKLNDQKDFGNCHTWEGNIKHNEGDGRQYRKY</sequence>
<dbReference type="Proteomes" id="UP000016801">
    <property type="component" value="Unassembled WGS sequence"/>
</dbReference>
<feature type="compositionally biased region" description="Acidic residues" evidence="1">
    <location>
        <begin position="28"/>
        <end position="38"/>
    </location>
</feature>